<dbReference type="PROSITE" id="PS50531">
    <property type="entry name" value="HTH_IS21"/>
    <property type="match status" value="1"/>
</dbReference>
<dbReference type="Proteomes" id="UP000773850">
    <property type="component" value="Unassembled WGS sequence"/>
</dbReference>
<dbReference type="Gene3D" id="1.10.10.60">
    <property type="entry name" value="Homeodomain-like"/>
    <property type="match status" value="1"/>
</dbReference>
<protein>
    <submittedName>
        <fullName evidence="2">Mobile element protein</fullName>
    </submittedName>
</protein>
<name>A0ABQ7HHZ2_GEOSE</name>
<dbReference type="Pfam" id="PF13384">
    <property type="entry name" value="HTH_23"/>
    <property type="match status" value="1"/>
</dbReference>
<dbReference type="SUPFAM" id="SSF46689">
    <property type="entry name" value="Homeodomain-like"/>
    <property type="match status" value="1"/>
</dbReference>
<evidence type="ECO:0000313" key="3">
    <source>
        <dbReference type="Proteomes" id="UP000773850"/>
    </source>
</evidence>
<organism evidence="2 3">
    <name type="scientific">Geobacillus stearothermophilus</name>
    <name type="common">Bacillus stearothermophilus</name>
    <dbReference type="NCBI Taxonomy" id="1422"/>
    <lineage>
        <taxon>Bacteria</taxon>
        <taxon>Bacillati</taxon>
        <taxon>Bacillota</taxon>
        <taxon>Bacilli</taxon>
        <taxon>Bacillales</taxon>
        <taxon>Anoxybacillaceae</taxon>
        <taxon>Geobacillus</taxon>
    </lineage>
</organism>
<dbReference type="InterPro" id="IPR009057">
    <property type="entry name" value="Homeodomain-like_sf"/>
</dbReference>
<dbReference type="EMBL" id="LUCS01000015">
    <property type="protein sequence ID" value="KAF6511805.1"/>
    <property type="molecule type" value="Genomic_DNA"/>
</dbReference>
<evidence type="ECO:0000259" key="1">
    <source>
        <dbReference type="PROSITE" id="PS50531"/>
    </source>
</evidence>
<proteinExistence type="predicted"/>
<evidence type="ECO:0000313" key="2">
    <source>
        <dbReference type="EMBL" id="KAF6511805.1"/>
    </source>
</evidence>
<reference evidence="2 3" key="1">
    <citation type="submission" date="2016-03" db="EMBL/GenBank/DDBJ databases">
        <title>Spore heat resistance.</title>
        <authorList>
            <person name="Boekhorst J."/>
            <person name="Berendsen E.M."/>
            <person name="Wells-Bennik M.H."/>
            <person name="Kuipers O.P."/>
        </authorList>
    </citation>
    <scope>NUCLEOTIDE SEQUENCE [LARGE SCALE GENOMIC DNA]</scope>
    <source>
        <strain evidence="2 3">GS8</strain>
    </source>
</reference>
<gene>
    <name evidence="2" type="ORF">GS8_879</name>
</gene>
<comment type="caution">
    <text evidence="2">The sequence shown here is derived from an EMBL/GenBank/DDBJ whole genome shotgun (WGS) entry which is preliminary data.</text>
</comment>
<feature type="domain" description="HTH IS21-type" evidence="1">
    <location>
        <begin position="5"/>
        <end position="49"/>
    </location>
</feature>
<sequence length="49" mass="5759">MITRGEFFMIKEMYERGMSISDIARELGIDRKTVRKYIHSPNPPSKSKL</sequence>
<accession>A0ABQ7HHZ2</accession>
<keyword evidence="3" id="KW-1185">Reference proteome</keyword>
<dbReference type="InterPro" id="IPR017894">
    <property type="entry name" value="HTH_IS21_transposase_type"/>
</dbReference>